<evidence type="ECO:0000256" key="1">
    <source>
        <dbReference type="ARBA" id="ARBA00001917"/>
    </source>
</evidence>
<comment type="cofactor">
    <cofactor evidence="1">
        <name>FMN</name>
        <dbReference type="ChEBI" id="CHEBI:58210"/>
    </cofactor>
</comment>
<dbReference type="Gene3D" id="3.20.20.70">
    <property type="entry name" value="Aldolase class I"/>
    <property type="match status" value="2"/>
</dbReference>
<accession>A0AAW0KPW9</accession>
<keyword evidence="3" id="KW-0285">Flavoprotein</keyword>
<evidence type="ECO:0000256" key="3">
    <source>
        <dbReference type="ARBA" id="ARBA00022630"/>
    </source>
</evidence>
<dbReference type="GO" id="GO:0010181">
    <property type="term" value="F:FMN binding"/>
    <property type="evidence" value="ECO:0007669"/>
    <property type="project" value="InterPro"/>
</dbReference>
<dbReference type="Pfam" id="PF00724">
    <property type="entry name" value="Oxidored_FMN"/>
    <property type="match status" value="1"/>
</dbReference>
<feature type="domain" description="NADH:flavin oxidoreductase/NADH oxidase N-terminal" evidence="6">
    <location>
        <begin position="13"/>
        <end position="156"/>
    </location>
</feature>
<name>A0AAW0KPW9_QUESU</name>
<dbReference type="AlphaFoldDB" id="A0AAW0KPW9"/>
<dbReference type="InterPro" id="IPR013785">
    <property type="entry name" value="Aldolase_TIM"/>
</dbReference>
<evidence type="ECO:0000256" key="2">
    <source>
        <dbReference type="ARBA" id="ARBA00005979"/>
    </source>
</evidence>
<dbReference type="GO" id="GO:0016491">
    <property type="term" value="F:oxidoreductase activity"/>
    <property type="evidence" value="ECO:0007669"/>
    <property type="project" value="InterPro"/>
</dbReference>
<dbReference type="SUPFAM" id="SSF51395">
    <property type="entry name" value="FMN-linked oxidoreductases"/>
    <property type="match status" value="1"/>
</dbReference>
<comment type="similarity">
    <text evidence="2">Belongs to the NADH:flavin oxidoreductase/NADH oxidase family.</text>
</comment>
<proteinExistence type="inferred from homology"/>
<evidence type="ECO:0000313" key="8">
    <source>
        <dbReference type="Proteomes" id="UP000237347"/>
    </source>
</evidence>
<sequence length="232" mass="25610">MEEVTPIPLLTSCKMGNFNLSHRIVLAPLTRTRSYNFVPQPHAALYYSQRATKVGFLIGEATGISDTAQGYPNTPGVWTREQVEAWEPIRELIACSTGYQPNGQPPISFTDKPITAQIQIDGTSAAEFPPPRRLRTDEISQVVNDFRIAAKNAMEADEYGGSLENRCRFPLEVVKAVADEIGAEKVGIRLSPFADYNDSGDSNPEALGLYVAESLNKYGILYCHVIEPRMVT</sequence>
<protein>
    <submittedName>
        <fullName evidence="7">12-oxophytodienoate reductase 1</fullName>
    </submittedName>
</protein>
<keyword evidence="8" id="KW-1185">Reference proteome</keyword>
<organism evidence="7 8">
    <name type="scientific">Quercus suber</name>
    <name type="common">Cork oak</name>
    <dbReference type="NCBI Taxonomy" id="58331"/>
    <lineage>
        <taxon>Eukaryota</taxon>
        <taxon>Viridiplantae</taxon>
        <taxon>Streptophyta</taxon>
        <taxon>Embryophyta</taxon>
        <taxon>Tracheophyta</taxon>
        <taxon>Spermatophyta</taxon>
        <taxon>Magnoliopsida</taxon>
        <taxon>eudicotyledons</taxon>
        <taxon>Gunneridae</taxon>
        <taxon>Pentapetalae</taxon>
        <taxon>rosids</taxon>
        <taxon>fabids</taxon>
        <taxon>Fagales</taxon>
        <taxon>Fagaceae</taxon>
        <taxon>Quercus</taxon>
    </lineage>
</organism>
<evidence type="ECO:0000256" key="5">
    <source>
        <dbReference type="ARBA" id="ARBA00022857"/>
    </source>
</evidence>
<evidence type="ECO:0000256" key="4">
    <source>
        <dbReference type="ARBA" id="ARBA00022643"/>
    </source>
</evidence>
<evidence type="ECO:0000259" key="6">
    <source>
        <dbReference type="Pfam" id="PF00724"/>
    </source>
</evidence>
<dbReference type="InterPro" id="IPR045247">
    <property type="entry name" value="Oye-like"/>
</dbReference>
<dbReference type="InterPro" id="IPR001155">
    <property type="entry name" value="OxRdtase_FMN_N"/>
</dbReference>
<dbReference type="Proteomes" id="UP000237347">
    <property type="component" value="Unassembled WGS sequence"/>
</dbReference>
<reference evidence="7 8" key="1">
    <citation type="journal article" date="2018" name="Sci. Data">
        <title>The draft genome sequence of cork oak.</title>
        <authorList>
            <person name="Ramos A.M."/>
            <person name="Usie A."/>
            <person name="Barbosa P."/>
            <person name="Barros P.M."/>
            <person name="Capote T."/>
            <person name="Chaves I."/>
            <person name="Simoes F."/>
            <person name="Abreu I."/>
            <person name="Carrasquinho I."/>
            <person name="Faro C."/>
            <person name="Guimaraes J.B."/>
            <person name="Mendonca D."/>
            <person name="Nobrega F."/>
            <person name="Rodrigues L."/>
            <person name="Saibo N.J.M."/>
            <person name="Varela M.C."/>
            <person name="Egas C."/>
            <person name="Matos J."/>
            <person name="Miguel C.M."/>
            <person name="Oliveira M.M."/>
            <person name="Ricardo C.P."/>
            <person name="Goncalves S."/>
        </authorList>
    </citation>
    <scope>NUCLEOTIDE SEQUENCE [LARGE SCALE GENOMIC DNA]</scope>
    <source>
        <strain evidence="8">cv. HL8</strain>
    </source>
</reference>
<dbReference type="EMBL" id="PKMF04000246">
    <property type="protein sequence ID" value="KAK7841192.1"/>
    <property type="molecule type" value="Genomic_DNA"/>
</dbReference>
<dbReference type="PANTHER" id="PTHR22893">
    <property type="entry name" value="NADH OXIDOREDUCTASE-RELATED"/>
    <property type="match status" value="1"/>
</dbReference>
<keyword evidence="4" id="KW-0288">FMN</keyword>
<comment type="caution">
    <text evidence="7">The sequence shown here is derived from an EMBL/GenBank/DDBJ whole genome shotgun (WGS) entry which is preliminary data.</text>
</comment>
<gene>
    <name evidence="7" type="primary">OPR1_3</name>
    <name evidence="7" type="ORF">CFP56_015663</name>
</gene>
<evidence type="ECO:0000313" key="7">
    <source>
        <dbReference type="EMBL" id="KAK7841192.1"/>
    </source>
</evidence>
<keyword evidence="5" id="KW-0521">NADP</keyword>
<dbReference type="PANTHER" id="PTHR22893:SF62">
    <property type="entry name" value="12-OXOPHYTODIENOATE REDUCTASE-LIKE PROTEIN"/>
    <property type="match status" value="1"/>
</dbReference>